<keyword evidence="2" id="KW-0808">Transferase</keyword>
<dbReference type="Gene3D" id="3.40.50.1220">
    <property type="entry name" value="TPP-binding domain"/>
    <property type="match status" value="1"/>
</dbReference>
<dbReference type="AlphaFoldDB" id="A0A7C5DBU3"/>
<feature type="non-terminal residue" evidence="6">
    <location>
        <position position="1"/>
    </location>
</feature>
<dbReference type="InterPro" id="IPR050134">
    <property type="entry name" value="NAD-dep_sirtuin_deacylases"/>
</dbReference>
<dbReference type="GO" id="GO:0070403">
    <property type="term" value="F:NAD+ binding"/>
    <property type="evidence" value="ECO:0007669"/>
    <property type="project" value="InterPro"/>
</dbReference>
<comment type="caution">
    <text evidence="4">Lacks conserved residue(s) required for the propagation of feature annotation.</text>
</comment>
<evidence type="ECO:0000259" key="5">
    <source>
        <dbReference type="PROSITE" id="PS50305"/>
    </source>
</evidence>
<dbReference type="InterPro" id="IPR003000">
    <property type="entry name" value="Sirtuin"/>
</dbReference>
<gene>
    <name evidence="6" type="ORF">ENL19_01485</name>
</gene>
<dbReference type="EMBL" id="DRTB01000105">
    <property type="protein sequence ID" value="HHE04717.1"/>
    <property type="molecule type" value="Genomic_DNA"/>
</dbReference>
<dbReference type="PROSITE" id="PS50305">
    <property type="entry name" value="SIRTUIN"/>
    <property type="match status" value="1"/>
</dbReference>
<dbReference type="InterPro" id="IPR029035">
    <property type="entry name" value="DHS-like_NAD/FAD-binding_dom"/>
</dbReference>
<organism evidence="6">
    <name type="scientific">candidate division WOR-3 bacterium</name>
    <dbReference type="NCBI Taxonomy" id="2052148"/>
    <lineage>
        <taxon>Bacteria</taxon>
        <taxon>Bacteria division WOR-3</taxon>
    </lineage>
</organism>
<reference evidence="6" key="1">
    <citation type="journal article" date="2020" name="mSystems">
        <title>Genome- and Community-Level Interaction Insights into Carbon Utilization and Element Cycling Functions of Hydrothermarchaeota in Hydrothermal Sediment.</title>
        <authorList>
            <person name="Zhou Z."/>
            <person name="Liu Y."/>
            <person name="Xu W."/>
            <person name="Pan J."/>
            <person name="Luo Z.H."/>
            <person name="Li M."/>
        </authorList>
    </citation>
    <scope>NUCLEOTIDE SEQUENCE [LARGE SCALE GENOMIC DNA]</scope>
    <source>
        <strain evidence="6">HyVt-74</strain>
    </source>
</reference>
<proteinExistence type="predicted"/>
<sequence length="103" mass="11564">KWMMENLGKNGELKCICGGIVKPDIVFFGEPVKEMDKAEEYARKADLFLVIGSSLSVQPAGLLPYITSGKVVIINKGEVEFPEDKVYLRIDDDIEKTVESLKW</sequence>
<dbReference type="SUPFAM" id="SSF52467">
    <property type="entry name" value="DHS-like NAD/FAD-binding domain"/>
    <property type="match status" value="1"/>
</dbReference>
<protein>
    <recommendedName>
        <fullName evidence="1">protein acetyllysine N-acetyltransferase</fullName>
        <ecNumber evidence="1">2.3.1.286</ecNumber>
    </recommendedName>
</protein>
<dbReference type="Pfam" id="PF02146">
    <property type="entry name" value="SIR2"/>
    <property type="match status" value="1"/>
</dbReference>
<name>A0A7C5DBU3_UNCW3</name>
<comment type="caution">
    <text evidence="6">The sequence shown here is derived from an EMBL/GenBank/DDBJ whole genome shotgun (WGS) entry which is preliminary data.</text>
</comment>
<accession>A0A7C5DBU3</accession>
<dbReference type="Proteomes" id="UP000886110">
    <property type="component" value="Unassembled WGS sequence"/>
</dbReference>
<evidence type="ECO:0000256" key="1">
    <source>
        <dbReference type="ARBA" id="ARBA00012928"/>
    </source>
</evidence>
<dbReference type="PANTHER" id="PTHR11085:SF10">
    <property type="entry name" value="NAD-DEPENDENT PROTEIN DEACYLASE SIRTUIN-5, MITOCHONDRIAL-RELATED"/>
    <property type="match status" value="1"/>
</dbReference>
<evidence type="ECO:0000313" key="6">
    <source>
        <dbReference type="EMBL" id="HHE04717.1"/>
    </source>
</evidence>
<evidence type="ECO:0000256" key="4">
    <source>
        <dbReference type="PROSITE-ProRule" id="PRU00236"/>
    </source>
</evidence>
<dbReference type="EC" id="2.3.1.286" evidence="1"/>
<dbReference type="InterPro" id="IPR026590">
    <property type="entry name" value="Ssirtuin_cat_dom"/>
</dbReference>
<dbReference type="PANTHER" id="PTHR11085">
    <property type="entry name" value="NAD-DEPENDENT PROTEIN DEACYLASE SIRTUIN-5, MITOCHONDRIAL-RELATED"/>
    <property type="match status" value="1"/>
</dbReference>
<evidence type="ECO:0000256" key="3">
    <source>
        <dbReference type="ARBA" id="ARBA00023027"/>
    </source>
</evidence>
<dbReference type="GO" id="GO:0017136">
    <property type="term" value="F:histone deacetylase activity, NAD-dependent"/>
    <property type="evidence" value="ECO:0007669"/>
    <property type="project" value="TreeGrafter"/>
</dbReference>
<evidence type="ECO:0000256" key="2">
    <source>
        <dbReference type="ARBA" id="ARBA00022679"/>
    </source>
</evidence>
<feature type="domain" description="Deacetylase sirtuin-type" evidence="5">
    <location>
        <begin position="1"/>
        <end position="103"/>
    </location>
</feature>
<keyword evidence="3" id="KW-0520">NAD</keyword>